<dbReference type="PROSITE" id="PS51720">
    <property type="entry name" value="G_AIG1"/>
    <property type="match status" value="2"/>
</dbReference>
<proteinExistence type="inferred from homology"/>
<evidence type="ECO:0000259" key="6">
    <source>
        <dbReference type="PROSITE" id="PS51720"/>
    </source>
</evidence>
<keyword evidence="8" id="KW-1185">Reference proteome</keyword>
<keyword evidence="2" id="KW-0547">Nucleotide-binding</keyword>
<feature type="region of interest" description="Disordered" evidence="5">
    <location>
        <begin position="930"/>
        <end position="978"/>
    </location>
</feature>
<feature type="region of interest" description="Disordered" evidence="5">
    <location>
        <begin position="1144"/>
        <end position="1171"/>
    </location>
</feature>
<dbReference type="FunFam" id="3.40.50.300:FF:000366">
    <property type="entry name" value="GTPase, IMAP family member 2"/>
    <property type="match status" value="1"/>
</dbReference>
<dbReference type="PANTHER" id="PTHR10903">
    <property type="entry name" value="GTPASE, IMAP FAMILY MEMBER-RELATED"/>
    <property type="match status" value="1"/>
</dbReference>
<dbReference type="EMBL" id="VFJC01000030">
    <property type="protein sequence ID" value="KAB5517586.1"/>
    <property type="molecule type" value="Genomic_DNA"/>
</dbReference>
<keyword evidence="3" id="KW-0342">GTP-binding</keyword>
<organism evidence="7 8">
    <name type="scientific">Pangasianodon hypophthalmus</name>
    <name type="common">Striped catfish</name>
    <name type="synonym">Helicophagus hypophthalmus</name>
    <dbReference type="NCBI Taxonomy" id="310915"/>
    <lineage>
        <taxon>Eukaryota</taxon>
        <taxon>Metazoa</taxon>
        <taxon>Chordata</taxon>
        <taxon>Craniata</taxon>
        <taxon>Vertebrata</taxon>
        <taxon>Euteleostomi</taxon>
        <taxon>Actinopterygii</taxon>
        <taxon>Neopterygii</taxon>
        <taxon>Teleostei</taxon>
        <taxon>Ostariophysi</taxon>
        <taxon>Siluriformes</taxon>
        <taxon>Pangasiidae</taxon>
        <taxon>Pangasianodon</taxon>
    </lineage>
</organism>
<dbReference type="Pfam" id="PF04548">
    <property type="entry name" value="AIG1"/>
    <property type="match status" value="4"/>
</dbReference>
<evidence type="ECO:0000313" key="7">
    <source>
        <dbReference type="EMBL" id="KAB5517586.1"/>
    </source>
</evidence>
<evidence type="ECO:0000256" key="2">
    <source>
        <dbReference type="ARBA" id="ARBA00022741"/>
    </source>
</evidence>
<feature type="domain" description="AIG1-type G" evidence="6">
    <location>
        <begin position="234"/>
        <end position="424"/>
    </location>
</feature>
<evidence type="ECO:0000256" key="1">
    <source>
        <dbReference type="ARBA" id="ARBA00008535"/>
    </source>
</evidence>
<gene>
    <name evidence="7" type="ORF">PHYPO_G00168840</name>
</gene>
<evidence type="ECO:0000256" key="3">
    <source>
        <dbReference type="ARBA" id="ARBA00023134"/>
    </source>
</evidence>
<protein>
    <recommendedName>
        <fullName evidence="6">AIG1-type G domain-containing protein</fullName>
    </recommendedName>
</protein>
<name>A0A5N5JGB3_PANHP</name>
<dbReference type="SUPFAM" id="SSF52540">
    <property type="entry name" value="P-loop containing nucleoside triphosphate hydrolases"/>
    <property type="match status" value="3"/>
</dbReference>
<comment type="similarity">
    <text evidence="1">Belongs to the TRAFAC class TrmE-Era-EngA-EngB-Septin-like GTPase superfamily. AIG1/Toc34/Toc159-like paraseptin GTPase family. IAN subfamily.</text>
</comment>
<evidence type="ECO:0000256" key="4">
    <source>
        <dbReference type="SAM" id="Coils"/>
    </source>
</evidence>
<dbReference type="Gene3D" id="3.40.50.300">
    <property type="entry name" value="P-loop containing nucleotide triphosphate hydrolases"/>
    <property type="match status" value="4"/>
</dbReference>
<dbReference type="AlphaFoldDB" id="A0A5N5JGB3"/>
<dbReference type="PANTHER" id="PTHR10903:SF170">
    <property type="entry name" value="GTPASE IMAP FAMILY MEMBER 7"/>
    <property type="match status" value="1"/>
</dbReference>
<feature type="region of interest" description="Disordered" evidence="5">
    <location>
        <begin position="998"/>
        <end position="1121"/>
    </location>
</feature>
<accession>A0A5N5JGB3</accession>
<dbReference type="InterPro" id="IPR027417">
    <property type="entry name" value="P-loop_NTPase"/>
</dbReference>
<keyword evidence="4" id="KW-0175">Coiled coil</keyword>
<sequence length="1171" mass="136847">MASRKGLLRPRRWRSLPIVPPTMSEVRIVLLGENVPLTNSVGNIILGRSVFEVHVSSVKLYSERASGHVEGRIITIINTPHLYNPQLSQEELTERVKECISLADPHVFLLVLKSDVLQEKLIKPMQEDRVRSILKTYSPLSRKRTIVLTTGEDSGFISECEVRHHRIGNISTFDKHQILQLLGKIDAVVKETGGSDLQEKKHSGTLIRHQDHLPKNTAETARDTVREKLEENKVSDLRIILLGNSLSDTSSVGNLILGRSVFETEDPLHSVALQCERVRGHVMGRCITIINTPHLFDHTHSHHQLTLYIKECVSLSAPGPHVIMLVVQPESFTEADKRRVDKILSSLSEETHKYTMVVTTKNIEIGTSVDEDEENVIQKIIAECNYRHLEFSGCSRANLVGMMEKMVKENKGSLHCDIYEDADSTVGQKLSEQIVGPLEHEETETLEEHIQTKTPGMHFQTHTKTTFEKPHSESKQTPHLKLVLLGKEEVNASISKVLLGKKASLVQTESSSMCVKRGEVCGHQITLVEMPTLYNTQLSEEEVMRQMFHCVSVCDPGVHAFFIIVPEGPLTDEHKAEIDMIQRIFSSRVNDYTIFLINQQSQREQLDETLHSVIKACGGRYKFYSSRTDAEKLFTCVKDLLKENSGRQYTMAMYTDAQFETQLQYKREIENLQQQMIELKKRNRNQTQDLSKRPDTLRIVLLGKTGVGKSASGNTILGKNVFKEVMSAQSVTTVCQKETGEISGRQVAVIDTPGLFDTNTDNDETRKEIVKCISMAAPGPHVFLLVLKIGQRFTGGGREAVKIIEKTFGKKSNMYTIVLFTRGDELKETTIEQYVETAGTELNTFLLSCGKRYHVLNNNDKSSCTQVLTLLDKIHSMVKVNGGSCYTNEMFQQAEEALEEEKERILKEREEQIEREKEELKTKHQAEMEKMRTEMQNQKERQEEEVRRNEEEFKQREEQIKREMSEREQQVREDFMKRREEDDLKMKKWLEEINREREENRKHWERQREEDQKWRDQEEEERKRREQEWKEQQREEKEKFKREKEEMKNNKEEELKKLQKEYEQKVGEEDRRRRDLEEKIKDAEESKKKELQDLQLSQHREWERRRMKEEGEKRKRQQDDWKRRIAAMEEKWSLEQNWKQKQYEWERRKEKEERDLKEKERKEKKNKKRKE</sequence>
<evidence type="ECO:0000256" key="5">
    <source>
        <dbReference type="SAM" id="MobiDB-lite"/>
    </source>
</evidence>
<dbReference type="GO" id="GO:0005525">
    <property type="term" value="F:GTP binding"/>
    <property type="evidence" value="ECO:0007669"/>
    <property type="project" value="UniProtKB-KW"/>
</dbReference>
<dbReference type="InterPro" id="IPR006703">
    <property type="entry name" value="G_AIG1"/>
</dbReference>
<reference evidence="7 8" key="1">
    <citation type="submission" date="2019-06" db="EMBL/GenBank/DDBJ databases">
        <title>A chromosome-scale genome assembly of the striped catfish, Pangasianodon hypophthalmus.</title>
        <authorList>
            <person name="Wen M."/>
            <person name="Zahm M."/>
            <person name="Roques C."/>
            <person name="Cabau C."/>
            <person name="Klopp C."/>
            <person name="Donnadieu C."/>
            <person name="Jouanno E."/>
            <person name="Avarre J.-C."/>
            <person name="Campet M."/>
            <person name="Ha T.T.T."/>
            <person name="Dugue R."/>
            <person name="Lampietro C."/>
            <person name="Louis A."/>
            <person name="Herpin A."/>
            <person name="Echchiki A."/>
            <person name="Berthelot C."/>
            <person name="Parey E."/>
            <person name="Roest-Crollius H."/>
            <person name="Braasch I."/>
            <person name="Postlethwait J."/>
            <person name="Bobe J."/>
            <person name="Montfort J."/>
            <person name="Bouchez O."/>
            <person name="Begum T."/>
            <person name="Schartl M."/>
            <person name="Guiguen Y."/>
        </authorList>
    </citation>
    <scope>NUCLEOTIDE SEQUENCE [LARGE SCALE GENOMIC DNA]</scope>
    <source>
        <strain evidence="7 8">Indonesia</strain>
        <tissue evidence="7">Blood</tissue>
    </source>
</reference>
<feature type="coiled-coil region" evidence="4">
    <location>
        <begin position="662"/>
        <end position="689"/>
    </location>
</feature>
<evidence type="ECO:0000313" key="8">
    <source>
        <dbReference type="Proteomes" id="UP000327468"/>
    </source>
</evidence>
<dbReference type="InterPro" id="IPR045058">
    <property type="entry name" value="GIMA/IAN/Toc"/>
</dbReference>
<comment type="caution">
    <text evidence="7">The sequence shown here is derived from an EMBL/GenBank/DDBJ whole genome shotgun (WGS) entry which is preliminary data.</text>
</comment>
<feature type="compositionally biased region" description="Basic and acidic residues" evidence="5">
    <location>
        <begin position="1144"/>
        <end position="1163"/>
    </location>
</feature>
<dbReference type="Proteomes" id="UP000327468">
    <property type="component" value="Chromosome 29"/>
</dbReference>
<feature type="domain" description="AIG1-type G" evidence="6">
    <location>
        <begin position="694"/>
        <end position="895"/>
    </location>
</feature>
<dbReference type="CDD" id="cd01852">
    <property type="entry name" value="AIG1"/>
    <property type="match status" value="1"/>
</dbReference>